<dbReference type="GO" id="GO:0016706">
    <property type="term" value="F:2-oxoglutarate-dependent dioxygenase activity"/>
    <property type="evidence" value="ECO:0007669"/>
    <property type="project" value="TreeGrafter"/>
</dbReference>
<dbReference type="InterPro" id="IPR039994">
    <property type="entry name" value="NO66-like"/>
</dbReference>
<dbReference type="GO" id="GO:0005840">
    <property type="term" value="C:ribosome"/>
    <property type="evidence" value="ECO:0007669"/>
    <property type="project" value="UniProtKB-KW"/>
</dbReference>
<dbReference type="GO" id="GO:0046872">
    <property type="term" value="F:metal ion binding"/>
    <property type="evidence" value="ECO:0007669"/>
    <property type="project" value="UniProtKB-KW"/>
</dbReference>
<dbReference type="Pfam" id="PF08007">
    <property type="entry name" value="JmjC_2"/>
    <property type="match status" value="1"/>
</dbReference>
<dbReference type="Gene3D" id="2.60.120.650">
    <property type="entry name" value="Cupin"/>
    <property type="match status" value="1"/>
</dbReference>
<dbReference type="SUPFAM" id="SSF51197">
    <property type="entry name" value="Clavaminate synthase-like"/>
    <property type="match status" value="1"/>
</dbReference>
<keyword evidence="4" id="KW-0560">Oxidoreductase</keyword>
<dbReference type="AlphaFoldDB" id="A0A286H013"/>
<evidence type="ECO:0000256" key="4">
    <source>
        <dbReference type="ARBA" id="ARBA00023002"/>
    </source>
</evidence>
<keyword evidence="5" id="KW-0408">Iron</keyword>
<evidence type="ECO:0000313" key="7">
    <source>
        <dbReference type="EMBL" id="SOE01081.1"/>
    </source>
</evidence>
<dbReference type="PANTHER" id="PTHR13096">
    <property type="entry name" value="MINA53 MYC INDUCED NUCLEAR ANTIGEN"/>
    <property type="match status" value="1"/>
</dbReference>
<dbReference type="OrthoDB" id="9764016at2"/>
<evidence type="ECO:0000313" key="8">
    <source>
        <dbReference type="Proteomes" id="UP000219621"/>
    </source>
</evidence>
<proteinExistence type="predicted"/>
<comment type="cofactor">
    <cofactor evidence="1">
        <name>Fe(2+)</name>
        <dbReference type="ChEBI" id="CHEBI:29033"/>
    </cofactor>
</comment>
<organism evidence="7 8">
    <name type="scientific">Caenispirillum bisanense</name>
    <dbReference type="NCBI Taxonomy" id="414052"/>
    <lineage>
        <taxon>Bacteria</taxon>
        <taxon>Pseudomonadati</taxon>
        <taxon>Pseudomonadota</taxon>
        <taxon>Alphaproteobacteria</taxon>
        <taxon>Rhodospirillales</taxon>
        <taxon>Novispirillaceae</taxon>
        <taxon>Caenispirillum</taxon>
    </lineage>
</organism>
<evidence type="ECO:0000256" key="2">
    <source>
        <dbReference type="ARBA" id="ARBA00022723"/>
    </source>
</evidence>
<dbReference type="Proteomes" id="UP000219621">
    <property type="component" value="Unassembled WGS sequence"/>
</dbReference>
<dbReference type="Pfam" id="PF20514">
    <property type="entry name" value="WHD_ROXA"/>
    <property type="match status" value="1"/>
</dbReference>
<keyword evidence="8" id="KW-1185">Reference proteome</keyword>
<keyword evidence="3" id="KW-0223">Dioxygenase</keyword>
<reference evidence="7 8" key="1">
    <citation type="submission" date="2017-09" db="EMBL/GenBank/DDBJ databases">
        <authorList>
            <person name="Ehlers B."/>
            <person name="Leendertz F.H."/>
        </authorList>
    </citation>
    <scope>NUCLEOTIDE SEQUENCE [LARGE SCALE GENOMIC DNA]</scope>
    <source>
        <strain evidence="7 8">USBA 140</strain>
    </source>
</reference>
<dbReference type="InterPro" id="IPR003347">
    <property type="entry name" value="JmjC_dom"/>
</dbReference>
<dbReference type="PANTHER" id="PTHR13096:SF8">
    <property type="entry name" value="RIBOSOMAL OXYGENASE 1"/>
    <property type="match status" value="1"/>
</dbReference>
<gene>
    <name evidence="7" type="ORF">SAMN05421508_1168</name>
</gene>
<dbReference type="EMBL" id="OCNJ01000016">
    <property type="protein sequence ID" value="SOE01081.1"/>
    <property type="molecule type" value="Genomic_DNA"/>
</dbReference>
<accession>A0A286H013</accession>
<evidence type="ECO:0000256" key="5">
    <source>
        <dbReference type="ARBA" id="ARBA00023004"/>
    </source>
</evidence>
<keyword evidence="2" id="KW-0479">Metal-binding</keyword>
<protein>
    <submittedName>
        <fullName evidence="7">50S ribosomal protein L16 3-hydroxylase</fullName>
    </submittedName>
</protein>
<evidence type="ECO:0000259" key="6">
    <source>
        <dbReference type="PROSITE" id="PS51184"/>
    </source>
</evidence>
<dbReference type="Gene3D" id="3.40.366.30">
    <property type="entry name" value="50S ribosomal protein L16 arginine hydroxylase, Chain A, Domain 2"/>
    <property type="match status" value="1"/>
</dbReference>
<dbReference type="RefSeq" id="WP_097281494.1">
    <property type="nucleotide sequence ID" value="NZ_OCNJ01000016.1"/>
</dbReference>
<dbReference type="PROSITE" id="PS51184">
    <property type="entry name" value="JMJC"/>
    <property type="match status" value="1"/>
</dbReference>
<keyword evidence="7" id="KW-0689">Ribosomal protein</keyword>
<evidence type="ECO:0000256" key="3">
    <source>
        <dbReference type="ARBA" id="ARBA00022964"/>
    </source>
</evidence>
<keyword evidence="7" id="KW-0687">Ribonucleoprotein</keyword>
<feature type="domain" description="JmjC" evidence="6">
    <location>
        <begin position="99"/>
        <end position="228"/>
    </location>
</feature>
<sequence>MTADASFFGVMPVSRFLAEYWQKKPLFIKGAFKDFVSPIEPDELAGLALEEDVESRIVVENGKTPWELRHGPFTEKTFKGLPKDKWTLLVQGVDLWVPEVSALVDDFRFVPNWRIDDIMISYAADGGGVGPHYDTYDVFLLQAHGRRRWEIGQMCEAATPILDHPSLRILTEFHTTDGWDCEPGDLLYLPPRLAHLGVAQGDDCMTISVGFRAPGVGGMIREFADTIAERVPEEERYEDPDLVVQDNPGEITPAAVERIRALIMKRLDDPDSLAAWFGKHVTEPKYEYFPIPAETPLGPEGVRRALADGADLRRNEGSRFAFQERTGGGIRLFVDGEGFLCAGAAADLGRLLCAETFIEGDRLREAVRDAHALGLLAELHDRGSLHLD</sequence>
<dbReference type="InterPro" id="IPR046799">
    <property type="entry name" value="ROXA-like_wH"/>
</dbReference>
<name>A0A286H013_9PROT</name>
<evidence type="ECO:0000256" key="1">
    <source>
        <dbReference type="ARBA" id="ARBA00001954"/>
    </source>
</evidence>